<accession>A0A1M5VWI4</accession>
<gene>
    <name evidence="1" type="ORF">SAMN05421866_3766</name>
</gene>
<name>A0A1M5VWI4_9FLAO</name>
<dbReference type="STRING" id="421058.SAMN05421866_3766"/>
<dbReference type="OrthoDB" id="1259631at2"/>
<evidence type="ECO:0000313" key="2">
    <source>
        <dbReference type="Proteomes" id="UP000184047"/>
    </source>
</evidence>
<dbReference type="eggNOG" id="ENOG503119I">
    <property type="taxonomic scope" value="Bacteria"/>
</dbReference>
<reference evidence="2" key="1">
    <citation type="submission" date="2016-11" db="EMBL/GenBank/DDBJ databases">
        <authorList>
            <person name="Varghese N."/>
            <person name="Submissions S."/>
        </authorList>
    </citation>
    <scope>NUCLEOTIDE SEQUENCE [LARGE SCALE GENOMIC DNA]</scope>
    <source>
        <strain evidence="2">DSM 19055</strain>
    </source>
</reference>
<organism evidence="1 2">
    <name type="scientific">Chryseobacterium oranimense</name>
    <dbReference type="NCBI Taxonomy" id="421058"/>
    <lineage>
        <taxon>Bacteria</taxon>
        <taxon>Pseudomonadati</taxon>
        <taxon>Bacteroidota</taxon>
        <taxon>Flavobacteriia</taxon>
        <taxon>Flavobacteriales</taxon>
        <taxon>Weeksellaceae</taxon>
        <taxon>Chryseobacterium group</taxon>
        <taxon>Chryseobacterium</taxon>
    </lineage>
</organism>
<sequence>MKKIISVLAVLAFTHSFSQTFVKIKSDKNVLDSAYKGGQEKFDKDLALSLQQTGNSFQVTGDFVLNFNVSEKGEISDIKLLPELFDKTFEIEVKRDLARVQKNFAKNKEERVSLGLNFSRNIPDQDGRASFAPNTNTSR</sequence>
<dbReference type="EMBL" id="FQWT01000007">
    <property type="protein sequence ID" value="SHH79568.1"/>
    <property type="molecule type" value="Genomic_DNA"/>
</dbReference>
<dbReference type="AlphaFoldDB" id="A0A1M5VWI4"/>
<keyword evidence="2" id="KW-1185">Reference proteome</keyword>
<evidence type="ECO:0000313" key="1">
    <source>
        <dbReference type="EMBL" id="SHH79568.1"/>
    </source>
</evidence>
<dbReference type="RefSeq" id="WP_073065827.1">
    <property type="nucleotide sequence ID" value="NZ_FQWT01000007.1"/>
</dbReference>
<proteinExistence type="predicted"/>
<dbReference type="Proteomes" id="UP000184047">
    <property type="component" value="Unassembled WGS sequence"/>
</dbReference>
<protein>
    <submittedName>
        <fullName evidence="1">Uncharacterized protein</fullName>
    </submittedName>
</protein>